<organism evidence="1 2">
    <name type="scientific">Edaphosphingomonas haloaromaticamans</name>
    <dbReference type="NCBI Taxonomy" id="653954"/>
    <lineage>
        <taxon>Bacteria</taxon>
        <taxon>Pseudomonadati</taxon>
        <taxon>Pseudomonadota</taxon>
        <taxon>Alphaproteobacteria</taxon>
        <taxon>Sphingomonadales</taxon>
        <taxon>Rhizorhabdaceae</taxon>
        <taxon>Edaphosphingomonas</taxon>
    </lineage>
</organism>
<comment type="caution">
    <text evidence="1">The sequence shown here is derived from an EMBL/GenBank/DDBJ whole genome shotgun (WGS) entry which is preliminary data.</text>
</comment>
<dbReference type="AlphaFoldDB" id="A0A1S1H9I4"/>
<sequence length="208" mass="23041">MESPANEGPALHRCRLRAKRTENLRASLTQKGGRRGRLLPAPQSLGRLMAAFIGEGLLVKGREHCLCRSAGSVLEAEMELPTMVRSRGCGRRSHRPRERPSGRHLLARFRAPEAGVDAFVHVADLPAARRAREADLGVLATDMPVMLGTAGHEVERHAANLRAVEHDPHVLRPTCRPPNSRQWFIAIDRQVIWQSWQASMHACISGLV</sequence>
<evidence type="ECO:0000313" key="2">
    <source>
        <dbReference type="Proteomes" id="UP000179467"/>
    </source>
</evidence>
<evidence type="ECO:0000313" key="1">
    <source>
        <dbReference type="EMBL" id="OHT18839.1"/>
    </source>
</evidence>
<dbReference type="EMBL" id="MIPT01000001">
    <property type="protein sequence ID" value="OHT18839.1"/>
    <property type="molecule type" value="Genomic_DNA"/>
</dbReference>
<protein>
    <submittedName>
        <fullName evidence="1">Uncharacterized protein</fullName>
    </submittedName>
</protein>
<proteinExistence type="predicted"/>
<name>A0A1S1H9I4_9SPHN</name>
<dbReference type="Proteomes" id="UP000179467">
    <property type="component" value="Unassembled WGS sequence"/>
</dbReference>
<keyword evidence="2" id="KW-1185">Reference proteome</keyword>
<gene>
    <name evidence="1" type="ORF">BHE75_00818</name>
</gene>
<accession>A0A1S1H9I4</accession>
<reference evidence="1 2" key="1">
    <citation type="submission" date="2016-09" db="EMBL/GenBank/DDBJ databases">
        <title>Metabolic pathway, cell adaptation mechanisms and a novel monoxygenase revealed through proteogenomic-transcription analysis of a Sphingomonas haloaromaticamans strain degrading the fungicide ortho-phenylphenol.</title>
        <authorList>
            <person name="Perruchon C."/>
            <person name="Papadopoulou E.S."/>
            <person name="Rousidou C."/>
            <person name="Vasileiadis S."/>
            <person name="Tanou G."/>
            <person name="Amoutzias G."/>
            <person name="Molassiotis A."/>
            <person name="Karpouzas D.G."/>
        </authorList>
    </citation>
    <scope>NUCLEOTIDE SEQUENCE [LARGE SCALE GENOMIC DNA]</scope>
    <source>
        <strain evidence="1 2">P3</strain>
    </source>
</reference>